<evidence type="ECO:0000259" key="4">
    <source>
        <dbReference type="Pfam" id="PF00849"/>
    </source>
</evidence>
<dbReference type="PANTHER" id="PTHR21600">
    <property type="entry name" value="MITOCHONDRIAL RNA PSEUDOURIDINE SYNTHASE"/>
    <property type="match status" value="1"/>
</dbReference>
<dbReference type="EMBL" id="BLLK01000045">
    <property type="protein sequence ID" value="GFH50896.1"/>
    <property type="molecule type" value="Genomic_DNA"/>
</dbReference>
<proteinExistence type="inferred from homology"/>
<evidence type="ECO:0000313" key="5">
    <source>
        <dbReference type="EMBL" id="GFH50896.1"/>
    </source>
</evidence>
<comment type="caution">
    <text evidence="5">The sequence shown here is derived from an EMBL/GenBank/DDBJ whole genome shotgun (WGS) entry which is preliminary data.</text>
</comment>
<protein>
    <recommendedName>
        <fullName evidence="4">Pseudouridine synthase RsuA/RluA-like domain-containing protein</fullName>
    </recommendedName>
</protein>
<accession>A0AAD3H5D0</accession>
<reference evidence="5 6" key="1">
    <citation type="journal article" date="2021" name="Sci. Rep.">
        <title>The genome of the diatom Chaetoceros tenuissimus carries an ancient integrated fragment of an extant virus.</title>
        <authorList>
            <person name="Hongo Y."/>
            <person name="Kimura K."/>
            <person name="Takaki Y."/>
            <person name="Yoshida Y."/>
            <person name="Baba S."/>
            <person name="Kobayashi G."/>
            <person name="Nagasaki K."/>
            <person name="Hano T."/>
            <person name="Tomaru Y."/>
        </authorList>
    </citation>
    <scope>NUCLEOTIDE SEQUENCE [LARGE SCALE GENOMIC DNA]</scope>
    <source>
        <strain evidence="5 6">NIES-3715</strain>
    </source>
</reference>
<dbReference type="InterPro" id="IPR006145">
    <property type="entry name" value="PsdUridine_synth_RsuA/RluA"/>
</dbReference>
<evidence type="ECO:0000313" key="6">
    <source>
        <dbReference type="Proteomes" id="UP001054902"/>
    </source>
</evidence>
<dbReference type="GO" id="GO:0003723">
    <property type="term" value="F:RNA binding"/>
    <property type="evidence" value="ECO:0007669"/>
    <property type="project" value="InterPro"/>
</dbReference>
<dbReference type="PANTHER" id="PTHR21600:SF52">
    <property type="entry name" value="PSEUDOURIDINE SYNTHASE RSUA_RLUA-LIKE DOMAIN-CONTAINING PROTEIN"/>
    <property type="match status" value="1"/>
</dbReference>
<dbReference type="InterPro" id="IPR020103">
    <property type="entry name" value="PsdUridine_synth_cat_dom_sf"/>
</dbReference>
<dbReference type="Pfam" id="PF05005">
    <property type="entry name" value="Ocnus"/>
    <property type="match status" value="1"/>
</dbReference>
<gene>
    <name evidence="5" type="ORF">CTEN210_07372</name>
</gene>
<feature type="active site" description="Proton acceptor" evidence="2">
    <location>
        <position position="630"/>
    </location>
</feature>
<dbReference type="Pfam" id="PF00849">
    <property type="entry name" value="PseudoU_synth_2"/>
    <property type="match status" value="1"/>
</dbReference>
<dbReference type="InterPro" id="IPR007702">
    <property type="entry name" value="Janus"/>
</dbReference>
<evidence type="ECO:0000256" key="1">
    <source>
        <dbReference type="ARBA" id="ARBA00010971"/>
    </source>
</evidence>
<organism evidence="5 6">
    <name type="scientific">Chaetoceros tenuissimus</name>
    <dbReference type="NCBI Taxonomy" id="426638"/>
    <lineage>
        <taxon>Eukaryota</taxon>
        <taxon>Sar</taxon>
        <taxon>Stramenopiles</taxon>
        <taxon>Ochrophyta</taxon>
        <taxon>Bacillariophyta</taxon>
        <taxon>Coscinodiscophyceae</taxon>
        <taxon>Chaetocerotophycidae</taxon>
        <taxon>Chaetocerotales</taxon>
        <taxon>Chaetocerotaceae</taxon>
        <taxon>Chaetoceros</taxon>
    </lineage>
</organism>
<dbReference type="Gene3D" id="3.50.20.20">
    <property type="entry name" value="Janus/Ocnus"/>
    <property type="match status" value="1"/>
</dbReference>
<dbReference type="InterPro" id="IPR050188">
    <property type="entry name" value="RluA_PseudoU_synthase"/>
</dbReference>
<comment type="similarity">
    <text evidence="1">Belongs to the janus family.</text>
</comment>
<dbReference type="Proteomes" id="UP001054902">
    <property type="component" value="Unassembled WGS sequence"/>
</dbReference>
<dbReference type="AlphaFoldDB" id="A0AAD3H5D0"/>
<evidence type="ECO:0000256" key="3">
    <source>
        <dbReference type="PIRSR" id="PIRSR607702-2"/>
    </source>
</evidence>
<dbReference type="InterPro" id="IPR038596">
    <property type="entry name" value="Janus_sf"/>
</dbReference>
<dbReference type="GO" id="GO:0009982">
    <property type="term" value="F:pseudouridine synthase activity"/>
    <property type="evidence" value="ECO:0007669"/>
    <property type="project" value="InterPro"/>
</dbReference>
<keyword evidence="6" id="KW-1185">Reference proteome</keyword>
<dbReference type="SUPFAM" id="SSF55120">
    <property type="entry name" value="Pseudouridine synthase"/>
    <property type="match status" value="1"/>
</dbReference>
<dbReference type="GO" id="GO:0000455">
    <property type="term" value="P:enzyme-directed rRNA pseudouridine synthesis"/>
    <property type="evidence" value="ECO:0007669"/>
    <property type="project" value="TreeGrafter"/>
</dbReference>
<dbReference type="SUPFAM" id="SSF143724">
    <property type="entry name" value="PHP14-like"/>
    <property type="match status" value="1"/>
</dbReference>
<feature type="domain" description="Pseudouridine synthase RsuA/RluA-like" evidence="4">
    <location>
        <begin position="214"/>
        <end position="458"/>
    </location>
</feature>
<feature type="binding site" evidence="3">
    <location>
        <position position="599"/>
    </location>
    <ligand>
        <name>substrate</name>
    </ligand>
</feature>
<name>A0AAD3H5D0_9STRA</name>
<dbReference type="Gene3D" id="3.30.2350.10">
    <property type="entry name" value="Pseudouridine synthase"/>
    <property type="match status" value="1"/>
</dbReference>
<sequence length="702" mass="78767">MFIASRRINCFTTIPLWRAASTNASFRRLASVHANQDENKKADQEKYKEEMKSWFGSSRSTSEFVTHFISSKNNITVEDAIKSVLPAEFDEDIDRTQQSLKDDSDVLLSKVDMMFRHDPSNFPLGRSSPADLLAIGSIWYLPATAPRDPALGLKPVRLEVKNLTSTLNEGDYLRVHHEPRRFPKVSEFDWSKSIDDEVSEDGKRGVIIAENDGYIIISKPAGVPVHSTVDNCIENVPAAIGRAIIKQNRNEILEKAGNNTKMYNKMEQRQGQKTRKEDPLIYVVPPQRLDQNTSGIFVVATKKSFAAYFAKMLRTKTDAHLNTEITGVAKAKLGQIQKRYRCLLCVQPEMSSVEGEKSTSVLDEIKKLRYFQETQETVRHFLKPDKRAPKVYSKVPNEGWLECLMKIAKVGEVIPVSDELAEALWGDKDMKPIECKALVEVEVELMTGRAHQIRGQLSELGFPLCGDAMYGGAILTTDQIQKTIPSLRKGHTDGYLDSEQLALQCCELQFLDPDYTINAKGKEIATRSNRVNKFRLENSWWTPFLDKYKDSSPVTTSEADLKDASTMQASEAVENRSRVSQKEVKCKIEKVQLSAGANKYVIIKASSPTLEKPDWFVKSASPADCGGPYHADVARELVRELNENGYDTIVCGGGRITYDPIKRHAHVYGFSYGFGKGEHDFVALLIEEAGYTASSDDSDSLY</sequence>
<evidence type="ECO:0000256" key="2">
    <source>
        <dbReference type="PIRSR" id="PIRSR607702-1"/>
    </source>
</evidence>